<dbReference type="AlphaFoldDB" id="A0A839Y317"/>
<dbReference type="Proteomes" id="UP000580718">
    <property type="component" value="Unassembled WGS sequence"/>
</dbReference>
<dbReference type="GO" id="GO:0005886">
    <property type="term" value="C:plasma membrane"/>
    <property type="evidence" value="ECO:0007669"/>
    <property type="project" value="InterPro"/>
</dbReference>
<name>A0A839Y317_9ACTN</name>
<sequence>MQHCAPEQLALAALAEQLPAGDAAHLASCPQCQAEVASLRRPVDVLAVPPLSGGGTEVAPPPRVWDAIAAATGVSAAPRAEALTGDPAEPAGAVVVPLQPRRPATRWLTVAAAVLVGGVLGGGAVALTRDDDGSVVATTALDPLAAENASGRAEVREVDGVRSLQIDLDAPELTDGYYEVWLLQPDAVRMVPVGVVRAGDTVLPLPSGLDLGEYPLVDVSVEPMDGDPTHSGISVARGELST</sequence>
<dbReference type="InterPro" id="IPR018764">
    <property type="entry name" value="RskA_C"/>
</dbReference>
<evidence type="ECO:0000313" key="2">
    <source>
        <dbReference type="EMBL" id="MBB3677155.1"/>
    </source>
</evidence>
<gene>
    <name evidence="2" type="ORF">FHX36_002890</name>
</gene>
<reference evidence="2 3" key="1">
    <citation type="submission" date="2020-08" db="EMBL/GenBank/DDBJ databases">
        <title>Sequencing the genomes of 1000 actinobacteria strains.</title>
        <authorList>
            <person name="Klenk H.-P."/>
        </authorList>
    </citation>
    <scope>NUCLEOTIDE SEQUENCE [LARGE SCALE GENOMIC DNA]</scope>
    <source>
        <strain evidence="2 3">DSM 16678</strain>
    </source>
</reference>
<accession>A0A839Y317</accession>
<comment type="caution">
    <text evidence="2">The sequence shown here is derived from an EMBL/GenBank/DDBJ whole genome shotgun (WGS) entry which is preliminary data.</text>
</comment>
<proteinExistence type="predicted"/>
<dbReference type="RefSeq" id="WP_183513852.1">
    <property type="nucleotide sequence ID" value="NZ_JACIBU010000001.1"/>
</dbReference>
<feature type="domain" description="Anti-sigma K factor RskA C-terminal" evidence="1">
    <location>
        <begin position="108"/>
        <end position="232"/>
    </location>
</feature>
<protein>
    <recommendedName>
        <fullName evidence="1">Anti-sigma K factor RskA C-terminal domain-containing protein</fullName>
    </recommendedName>
</protein>
<dbReference type="Pfam" id="PF10099">
    <property type="entry name" value="RskA_C"/>
    <property type="match status" value="1"/>
</dbReference>
<dbReference type="EMBL" id="JACIBU010000001">
    <property type="protein sequence ID" value="MBB3677155.1"/>
    <property type="molecule type" value="Genomic_DNA"/>
</dbReference>
<organism evidence="2 3">
    <name type="scientific">Modestobacter versicolor</name>
    <dbReference type="NCBI Taxonomy" id="429133"/>
    <lineage>
        <taxon>Bacteria</taxon>
        <taxon>Bacillati</taxon>
        <taxon>Actinomycetota</taxon>
        <taxon>Actinomycetes</taxon>
        <taxon>Geodermatophilales</taxon>
        <taxon>Geodermatophilaceae</taxon>
        <taxon>Modestobacter</taxon>
    </lineage>
</organism>
<evidence type="ECO:0000259" key="1">
    <source>
        <dbReference type="Pfam" id="PF10099"/>
    </source>
</evidence>
<evidence type="ECO:0000313" key="3">
    <source>
        <dbReference type="Proteomes" id="UP000580718"/>
    </source>
</evidence>